<dbReference type="InterPro" id="IPR036188">
    <property type="entry name" value="FAD/NAD-bd_sf"/>
</dbReference>
<dbReference type="SUPFAM" id="SSF51905">
    <property type="entry name" value="FAD/NAD(P)-binding domain"/>
    <property type="match status" value="1"/>
</dbReference>
<evidence type="ECO:0000256" key="6">
    <source>
        <dbReference type="ARBA" id="ARBA00022630"/>
    </source>
</evidence>
<dbReference type="InterPro" id="IPR010971">
    <property type="entry name" value="UbiH/COQ6"/>
</dbReference>
<keyword evidence="9" id="KW-0560">Oxidoreductase</keyword>
<dbReference type="GO" id="GO:0110142">
    <property type="term" value="C:ubiquinone biosynthesis complex"/>
    <property type="evidence" value="ECO:0007669"/>
    <property type="project" value="UniProtKB-ARBA"/>
</dbReference>
<evidence type="ECO:0000256" key="2">
    <source>
        <dbReference type="ARBA" id="ARBA00004496"/>
    </source>
</evidence>
<dbReference type="GO" id="GO:0019168">
    <property type="term" value="F:2-polyprenylphenol 6-hydroxylase activity"/>
    <property type="evidence" value="ECO:0007669"/>
    <property type="project" value="TreeGrafter"/>
</dbReference>
<proteinExistence type="inferred from homology"/>
<dbReference type="InterPro" id="IPR018168">
    <property type="entry name" value="Ubi_Hdrlase_CS"/>
</dbReference>
<evidence type="ECO:0000256" key="4">
    <source>
        <dbReference type="ARBA" id="ARBA00005349"/>
    </source>
</evidence>
<evidence type="ECO:0000313" key="13">
    <source>
        <dbReference type="Proteomes" id="UP000242515"/>
    </source>
</evidence>
<dbReference type="FunFam" id="3.50.50.60:FF:000048">
    <property type="entry name" value="2-octaprenyl-3-methyl-6-methoxy-1,4-benzoquinol hydroxylase"/>
    <property type="match status" value="1"/>
</dbReference>
<dbReference type="NCBIfam" id="NF005949">
    <property type="entry name" value="PRK08013.1"/>
    <property type="match status" value="1"/>
</dbReference>
<evidence type="ECO:0000256" key="1">
    <source>
        <dbReference type="ARBA" id="ARBA00001974"/>
    </source>
</evidence>
<dbReference type="GO" id="GO:0005737">
    <property type="term" value="C:cytoplasm"/>
    <property type="evidence" value="ECO:0007669"/>
    <property type="project" value="UniProtKB-SubCell"/>
</dbReference>
<dbReference type="GO" id="GO:0071949">
    <property type="term" value="F:FAD binding"/>
    <property type="evidence" value="ECO:0007669"/>
    <property type="project" value="InterPro"/>
</dbReference>
<name>A0A1H9FIR8_9GAMM</name>
<evidence type="ECO:0000256" key="3">
    <source>
        <dbReference type="ARBA" id="ARBA00004749"/>
    </source>
</evidence>
<comment type="similarity">
    <text evidence="4">Belongs to the UbiH/COQ6 family.</text>
</comment>
<dbReference type="PROSITE" id="PS01304">
    <property type="entry name" value="UBIH"/>
    <property type="match status" value="1"/>
</dbReference>
<keyword evidence="7" id="KW-0831">Ubiquinone biosynthesis</keyword>
<dbReference type="EMBL" id="FOGC01000002">
    <property type="protein sequence ID" value="SEQ37393.1"/>
    <property type="molecule type" value="Genomic_DNA"/>
</dbReference>
<keyword evidence="6" id="KW-0285">Flavoprotein</keyword>
<reference evidence="13" key="1">
    <citation type="submission" date="2016-10" db="EMBL/GenBank/DDBJ databases">
        <authorList>
            <person name="Varghese N."/>
            <person name="Submissions S."/>
        </authorList>
    </citation>
    <scope>NUCLEOTIDE SEQUENCE [LARGE SCALE GENOMIC DNA]</scope>
    <source>
        <strain evidence="13">8N4</strain>
    </source>
</reference>
<dbReference type="RefSeq" id="WP_092673324.1">
    <property type="nucleotide sequence ID" value="NZ_FOGC01000002.1"/>
</dbReference>
<accession>A0A1H9FIR8</accession>
<dbReference type="UniPathway" id="UPA00232"/>
<evidence type="ECO:0000256" key="8">
    <source>
        <dbReference type="ARBA" id="ARBA00022827"/>
    </source>
</evidence>
<dbReference type="OrthoDB" id="9769565at2"/>
<evidence type="ECO:0000256" key="9">
    <source>
        <dbReference type="ARBA" id="ARBA00023002"/>
    </source>
</evidence>
<dbReference type="PANTHER" id="PTHR43876:SF7">
    <property type="entry name" value="UBIQUINONE BIOSYNTHESIS MONOOXYGENASE COQ6, MITOCHONDRIAL"/>
    <property type="match status" value="1"/>
</dbReference>
<dbReference type="AlphaFoldDB" id="A0A1H9FIR8"/>
<dbReference type="FunFam" id="3.50.50.60:FF:000062">
    <property type="entry name" value="FAD-dependent 2-octaprenylphenol hydroxylase"/>
    <property type="match status" value="1"/>
</dbReference>
<evidence type="ECO:0000313" key="12">
    <source>
        <dbReference type="EMBL" id="SEQ37393.1"/>
    </source>
</evidence>
<evidence type="ECO:0000256" key="10">
    <source>
        <dbReference type="ARBA" id="ARBA00023033"/>
    </source>
</evidence>
<comment type="subcellular location">
    <subcellularLocation>
        <location evidence="2">Cytoplasm</location>
    </subcellularLocation>
</comment>
<keyword evidence="5" id="KW-0963">Cytoplasm</keyword>
<protein>
    <submittedName>
        <fullName evidence="12">2-octaprenylphenol hydroxylase</fullName>
    </submittedName>
</protein>
<dbReference type="GO" id="GO:0006744">
    <property type="term" value="P:ubiquinone biosynthetic process"/>
    <property type="evidence" value="ECO:0007669"/>
    <property type="project" value="UniProtKB-UniPathway"/>
</dbReference>
<dbReference type="Pfam" id="PF01494">
    <property type="entry name" value="FAD_binding_3"/>
    <property type="match status" value="1"/>
</dbReference>
<organism evidence="12 13">
    <name type="scientific">Rosenbergiella nectarea</name>
    <dbReference type="NCBI Taxonomy" id="988801"/>
    <lineage>
        <taxon>Bacteria</taxon>
        <taxon>Pseudomonadati</taxon>
        <taxon>Pseudomonadota</taxon>
        <taxon>Gammaproteobacteria</taxon>
        <taxon>Enterobacterales</taxon>
        <taxon>Erwiniaceae</taxon>
        <taxon>Rosenbergiella</taxon>
    </lineage>
</organism>
<dbReference type="InterPro" id="IPR051205">
    <property type="entry name" value="UbiH/COQ6_monooxygenase"/>
</dbReference>
<keyword evidence="8" id="KW-0274">FAD</keyword>
<dbReference type="Gene3D" id="3.50.50.60">
    <property type="entry name" value="FAD/NAD(P)-binding domain"/>
    <property type="match status" value="2"/>
</dbReference>
<evidence type="ECO:0000256" key="5">
    <source>
        <dbReference type="ARBA" id="ARBA00022490"/>
    </source>
</evidence>
<feature type="domain" description="FAD-binding" evidence="11">
    <location>
        <begin position="4"/>
        <end position="346"/>
    </location>
</feature>
<comment type="cofactor">
    <cofactor evidence="1">
        <name>FAD</name>
        <dbReference type="ChEBI" id="CHEBI:57692"/>
    </cofactor>
</comment>
<evidence type="ECO:0000256" key="7">
    <source>
        <dbReference type="ARBA" id="ARBA00022688"/>
    </source>
</evidence>
<comment type="pathway">
    <text evidence="3">Cofactor biosynthesis; ubiquinone biosynthesis.</text>
</comment>
<dbReference type="PRINTS" id="PR00420">
    <property type="entry name" value="RNGMNOXGNASE"/>
</dbReference>
<dbReference type="PANTHER" id="PTHR43876">
    <property type="entry name" value="UBIQUINONE BIOSYNTHESIS MONOOXYGENASE COQ6, MITOCHONDRIAL"/>
    <property type="match status" value="1"/>
</dbReference>
<dbReference type="InterPro" id="IPR002938">
    <property type="entry name" value="FAD-bd"/>
</dbReference>
<dbReference type="STRING" id="988801.SAMN05216522_102322"/>
<gene>
    <name evidence="12" type="ORF">SAMN05216522_102322</name>
</gene>
<evidence type="ECO:0000259" key="11">
    <source>
        <dbReference type="Pfam" id="PF01494"/>
    </source>
</evidence>
<sequence length="401" mass="44414">MQSYDIIIAGGGMVGLAVACGLKDSGLSVAILEQGAAPSFTPQDPLSVRVSAINRASQRLLEKLDVWQDILQMRASCYHGMKVWEKDSFGQIAFDDGELGGHGLGYIIENSVLHTALWRKAEKLSHITLIPNAALVQTAFGDNETFVSLQDGSMMTARLMVAADGAHSWLRGKADIPLTFWDYKHHALVANIRTEQPHQGIARQVFHGEGILAFLPFEDPHCCSIVWSTEPQMAKKLSLMDESLFCQQLAVTFDMQLGPCTLSSERKTFPLTARYARQFASHRLVLVGDAAHTIHPLAGQGVNLGFMDAAELIGQLIRLQQEGKDIGQHLYLRRYERLRKLSAAKMLASMQSFQDLFAGQHPLKKMVRDIGLTLADKLPGIKPQLIKQALGEHDLPEWLRK</sequence>
<keyword evidence="10" id="KW-0503">Monooxygenase</keyword>
<dbReference type="Proteomes" id="UP000242515">
    <property type="component" value="Unassembled WGS sequence"/>
</dbReference>
<keyword evidence="13" id="KW-1185">Reference proteome</keyword>
<dbReference type="NCBIfam" id="TIGR01988">
    <property type="entry name" value="Ubi-OHases"/>
    <property type="match status" value="1"/>
</dbReference>